<comment type="subcellular location">
    <subcellularLocation>
        <location evidence="1">Membrane</location>
        <topology evidence="1">Multi-pass membrane protein</topology>
    </subcellularLocation>
</comment>
<evidence type="ECO:0000313" key="9">
    <source>
        <dbReference type="EMBL" id="EEO23210.2"/>
    </source>
</evidence>
<evidence type="ECO:0000256" key="7">
    <source>
        <dbReference type="SAM" id="Phobius"/>
    </source>
</evidence>
<feature type="transmembrane region" description="Helical" evidence="7">
    <location>
        <begin position="523"/>
        <end position="544"/>
    </location>
</feature>
<proteinExistence type="predicted"/>
<sequence>MQNTSTRDREKLDSNICHTKPLDEVSHMESKEDISPTAQYDKKLDSKTLESTNNTETSSQQSNQTHNTDSINPQQITEDTNNANATQKEEKQQEKILGVLLGVGLALIIGAIVFCFAYFYLHATLKVSTLIGIMGLLVTLWTNKALPMGVVSLLPIILFPSFGILDTKSATANYANPIIYLFLGGFMIATATEKIGLHRVIAKWFLARFPKNTKGVISALGVASVALGTALSNSTVALLLLPVAMSITDNKILRTRFLLAVAFGASISGITTPIGSPPNLIYLGFLESQGLSGISFTTWIFMMAPLTFLMLFMMIKILSYGVSEEPLNLSLFDSIHVNGTHKRLLVFIAALLVILLLNSPIRPFYNGLGFNENVILLAFGLMMFIPKIGFLDWDDTKSIPYEIIFLFGAGFCIATAFSQAELGGAFTSFFARFDGLPFIAFIFFACVFSIIATGFLSTTALIAILLPIIEVATQPFLSDTSRVLLMLVVTICASFSFMIPISTPPNAIVFAQGGIKAWDMIRFGFLLSLVGIVCVTLFSVWYWWSFLEVKPLG</sequence>
<feature type="region of interest" description="Disordered" evidence="6">
    <location>
        <begin position="1"/>
        <end position="76"/>
    </location>
</feature>
<reference evidence="9 10" key="1">
    <citation type="journal article" date="2014" name="Genome Announc.">
        <title>Draft genome sequences of six enterohepatic helicobacter species isolated from humans and one from rhesus macaques.</title>
        <authorList>
            <person name="Shen Z."/>
            <person name="Sheh A."/>
            <person name="Young S.K."/>
            <person name="Abouelliel A."/>
            <person name="Ward D.V."/>
            <person name="Earl A.M."/>
            <person name="Fox J.G."/>
        </authorList>
    </citation>
    <scope>NUCLEOTIDE SEQUENCE [LARGE SCALE GENOMIC DNA]</scope>
    <source>
        <strain evidence="9 10">ATCC 43879</strain>
    </source>
</reference>
<dbReference type="CDD" id="cd01115">
    <property type="entry name" value="SLC13_permease"/>
    <property type="match status" value="1"/>
</dbReference>
<dbReference type="PANTHER" id="PTHR10283">
    <property type="entry name" value="SOLUTE CARRIER FAMILY 13 MEMBER"/>
    <property type="match status" value="1"/>
</dbReference>
<keyword evidence="10" id="KW-1185">Reference proteome</keyword>
<keyword evidence="5 7" id="KW-0472">Membrane</keyword>
<dbReference type="Proteomes" id="UP000005085">
    <property type="component" value="Unassembled WGS sequence"/>
</dbReference>
<evidence type="ECO:0000256" key="1">
    <source>
        <dbReference type="ARBA" id="ARBA00004141"/>
    </source>
</evidence>
<feature type="compositionally biased region" description="Basic and acidic residues" evidence="6">
    <location>
        <begin position="20"/>
        <end position="48"/>
    </location>
</feature>
<dbReference type="eggNOG" id="COG0471">
    <property type="taxonomic scope" value="Bacteria"/>
</dbReference>
<dbReference type="PROSITE" id="PS01271">
    <property type="entry name" value="NA_SULFATE"/>
    <property type="match status" value="1"/>
</dbReference>
<keyword evidence="2" id="KW-0813">Transport</keyword>
<feature type="compositionally biased region" description="Basic and acidic residues" evidence="6">
    <location>
        <begin position="1"/>
        <end position="13"/>
    </location>
</feature>
<evidence type="ECO:0000313" key="10">
    <source>
        <dbReference type="Proteomes" id="UP000005085"/>
    </source>
</evidence>
<dbReference type="GO" id="GO:0022857">
    <property type="term" value="F:transmembrane transporter activity"/>
    <property type="evidence" value="ECO:0007669"/>
    <property type="project" value="UniProtKB-ARBA"/>
</dbReference>
<evidence type="ECO:0000256" key="3">
    <source>
        <dbReference type="ARBA" id="ARBA00022692"/>
    </source>
</evidence>
<dbReference type="OrthoDB" id="9766267at2"/>
<dbReference type="PANTHER" id="PTHR10283:SF82">
    <property type="entry name" value="SOLUTE CARRIER FAMILY 13 MEMBER 2"/>
    <property type="match status" value="1"/>
</dbReference>
<evidence type="ECO:0000259" key="8">
    <source>
        <dbReference type="Pfam" id="PF03600"/>
    </source>
</evidence>
<feature type="transmembrane region" description="Helical" evidence="7">
    <location>
        <begin position="177"/>
        <end position="197"/>
    </location>
</feature>
<evidence type="ECO:0000256" key="6">
    <source>
        <dbReference type="SAM" id="MobiDB-lite"/>
    </source>
</evidence>
<feature type="transmembrane region" description="Helical" evidence="7">
    <location>
        <begin position="296"/>
        <end position="323"/>
    </location>
</feature>
<dbReference type="GO" id="GO:0005886">
    <property type="term" value="C:plasma membrane"/>
    <property type="evidence" value="ECO:0007669"/>
    <property type="project" value="TreeGrafter"/>
</dbReference>
<dbReference type="InterPro" id="IPR031312">
    <property type="entry name" value="Na/sul_symport_CS"/>
</dbReference>
<feature type="domain" description="Citrate transporter-like" evidence="8">
    <location>
        <begin position="140"/>
        <end position="471"/>
    </location>
</feature>
<name>C3XDX1_9HELI</name>
<protein>
    <submittedName>
        <fullName evidence="9">Divalent anion:Na+ symporter (DASS) family transporter</fullName>
    </submittedName>
</protein>
<feature type="transmembrane region" description="Helical" evidence="7">
    <location>
        <begin position="217"/>
        <end position="245"/>
    </location>
</feature>
<comment type="caution">
    <text evidence="9">The sequence shown here is derived from an EMBL/GenBank/DDBJ whole genome shotgun (WGS) entry which is preliminary data.</text>
</comment>
<gene>
    <name evidence="9" type="ORF">HRAG_00267</name>
</gene>
<organism evidence="9 10">
    <name type="scientific">Helicobacter bilis ATCC 43879</name>
    <dbReference type="NCBI Taxonomy" id="613026"/>
    <lineage>
        <taxon>Bacteria</taxon>
        <taxon>Pseudomonadati</taxon>
        <taxon>Campylobacterota</taxon>
        <taxon>Epsilonproteobacteria</taxon>
        <taxon>Campylobacterales</taxon>
        <taxon>Helicobacteraceae</taxon>
        <taxon>Helicobacter</taxon>
    </lineage>
</organism>
<accession>C3XDX1</accession>
<dbReference type="RefSeq" id="WP_020995477.1">
    <property type="nucleotide sequence ID" value="NZ_KI392032.1"/>
</dbReference>
<feature type="transmembrane region" description="Helical" evidence="7">
    <location>
        <begin position="403"/>
        <end position="426"/>
    </location>
</feature>
<dbReference type="AlphaFoldDB" id="C3XDX1"/>
<dbReference type="Pfam" id="PF03600">
    <property type="entry name" value="CitMHS"/>
    <property type="match status" value="1"/>
</dbReference>
<feature type="transmembrane region" description="Helical" evidence="7">
    <location>
        <begin position="438"/>
        <end position="471"/>
    </location>
</feature>
<dbReference type="EMBL" id="ACDN02000006">
    <property type="protein sequence ID" value="EEO23210.2"/>
    <property type="molecule type" value="Genomic_DNA"/>
</dbReference>
<feature type="compositionally biased region" description="Polar residues" evidence="6">
    <location>
        <begin position="66"/>
        <end position="76"/>
    </location>
</feature>
<feature type="transmembrane region" description="Helical" evidence="7">
    <location>
        <begin position="96"/>
        <end position="121"/>
    </location>
</feature>
<keyword evidence="3 7" id="KW-0812">Transmembrane</keyword>
<evidence type="ECO:0000256" key="5">
    <source>
        <dbReference type="ARBA" id="ARBA00023136"/>
    </source>
</evidence>
<feature type="transmembrane region" description="Helical" evidence="7">
    <location>
        <begin position="373"/>
        <end position="391"/>
    </location>
</feature>
<feature type="compositionally biased region" description="Low complexity" evidence="6">
    <location>
        <begin position="50"/>
        <end position="65"/>
    </location>
</feature>
<feature type="transmembrane region" description="Helical" evidence="7">
    <location>
        <begin position="257"/>
        <end position="276"/>
    </location>
</feature>
<evidence type="ECO:0000256" key="4">
    <source>
        <dbReference type="ARBA" id="ARBA00022989"/>
    </source>
</evidence>
<feature type="transmembrane region" description="Helical" evidence="7">
    <location>
        <begin position="145"/>
        <end position="165"/>
    </location>
</feature>
<evidence type="ECO:0000256" key="2">
    <source>
        <dbReference type="ARBA" id="ARBA00022448"/>
    </source>
</evidence>
<feature type="transmembrane region" description="Helical" evidence="7">
    <location>
        <begin position="483"/>
        <end position="503"/>
    </location>
</feature>
<feature type="transmembrane region" description="Helical" evidence="7">
    <location>
        <begin position="344"/>
        <end position="361"/>
    </location>
</feature>
<dbReference type="InterPro" id="IPR004680">
    <property type="entry name" value="Cit_transptr-like_dom"/>
</dbReference>
<dbReference type="HOGENOM" id="CLU_005170_0_0_7"/>
<keyword evidence="4 7" id="KW-1133">Transmembrane helix</keyword>